<dbReference type="CDD" id="cd10170">
    <property type="entry name" value="ASKHA_NBD_HSP70"/>
    <property type="match status" value="1"/>
</dbReference>
<dbReference type="OrthoDB" id="2963168at2759"/>
<dbReference type="AlphaFoldDB" id="A0A8S0VQK6"/>
<dbReference type="InterPro" id="IPR043129">
    <property type="entry name" value="ATPase_NBD"/>
</dbReference>
<evidence type="ECO:0000313" key="1">
    <source>
        <dbReference type="EMBL" id="CAA7260305.1"/>
    </source>
</evidence>
<gene>
    <name evidence="1" type="ORF">AAE3_LOCUS2574</name>
</gene>
<dbReference type="PANTHER" id="PTHR14187">
    <property type="entry name" value="ALPHA KINASE/ELONGATION FACTOR 2 KINASE"/>
    <property type="match status" value="1"/>
</dbReference>
<organism evidence="1 2">
    <name type="scientific">Cyclocybe aegerita</name>
    <name type="common">Black poplar mushroom</name>
    <name type="synonym">Agrocybe aegerita</name>
    <dbReference type="NCBI Taxonomy" id="1973307"/>
    <lineage>
        <taxon>Eukaryota</taxon>
        <taxon>Fungi</taxon>
        <taxon>Dikarya</taxon>
        <taxon>Basidiomycota</taxon>
        <taxon>Agaricomycotina</taxon>
        <taxon>Agaricomycetes</taxon>
        <taxon>Agaricomycetidae</taxon>
        <taxon>Agaricales</taxon>
        <taxon>Agaricineae</taxon>
        <taxon>Bolbitiaceae</taxon>
        <taxon>Cyclocybe</taxon>
    </lineage>
</organism>
<name>A0A8S0VQK6_CYCAE</name>
<evidence type="ECO:0000313" key="2">
    <source>
        <dbReference type="Proteomes" id="UP000467700"/>
    </source>
</evidence>
<reference evidence="1 2" key="1">
    <citation type="submission" date="2020-01" db="EMBL/GenBank/DDBJ databases">
        <authorList>
            <person name="Gupta K D."/>
        </authorList>
    </citation>
    <scope>NUCLEOTIDE SEQUENCE [LARGE SCALE GENOMIC DNA]</scope>
</reference>
<keyword evidence="2" id="KW-1185">Reference proteome</keyword>
<dbReference type="PANTHER" id="PTHR14187:SF5">
    <property type="entry name" value="HEAT SHOCK 70 KDA PROTEIN 12A"/>
    <property type="match status" value="1"/>
</dbReference>
<dbReference type="Proteomes" id="UP000467700">
    <property type="component" value="Unassembled WGS sequence"/>
</dbReference>
<accession>A0A8S0VQK6</accession>
<sequence length="619" mass="69408">MWGTAVELRNWEKRKDMSFALGLGMSITPFEGLHRKLVVAIDIGTTYSGVSYSILDPGQIPEIRGVNRYPAQEHVGGDLKIPTVLWYDQAGVVQAAGAEATRDGIELQAEEEQWIKSEWFKVYMRPSATQAPNELHKIPPLPLAKSVVEVFADFLRYIFSCTETYIQETHASGKAIWESFEDEIHFVLTHPNSYEGPQQAMMREAAVLAGLVPDEAAAQARVSLVTEGEASLHYCIQSGLTTEAMKEGKGVMIVDAGGGTIDFSSYAQVGDAFQEVAAAACIYSGSVFVTSRARLFFEGLLKGTRFEEDIDVISERFDKKTKPAFRTSEDDYFIQFTGAREKEPTLNVRSGQLRIKGSDVASFFDPSVDDIVQSVDEQTLACQTEISSLFLVGGFAASDYLFNNLKERFELYGFDLSRPDSHINKAVAHGAVSYYLDHRVTTRVSKYTYGIPCNVPFDPSNVDHKKRESSKYQNASGKWYIPGAFDVILPRDTQVAETREFRRSFGRVRKQLSDLHTMEASVMCYRGTEKCPKWIEREPEMFTSMCTIEADLKELCATLKPQRSIMDDGAENEYYRIDFDIALLFGLTEFKALVVWKDDQGQEKRSAAAKVKFAPDDND</sequence>
<dbReference type="Gene3D" id="3.30.420.40">
    <property type="match status" value="1"/>
</dbReference>
<comment type="caution">
    <text evidence="1">The sequence shown here is derived from an EMBL/GenBank/DDBJ whole genome shotgun (WGS) entry which is preliminary data.</text>
</comment>
<dbReference type="EMBL" id="CACVBS010000029">
    <property type="protein sequence ID" value="CAA7260305.1"/>
    <property type="molecule type" value="Genomic_DNA"/>
</dbReference>
<dbReference type="SUPFAM" id="SSF53067">
    <property type="entry name" value="Actin-like ATPase domain"/>
    <property type="match status" value="2"/>
</dbReference>
<protein>
    <submittedName>
        <fullName evidence="1">Uncharacterized protein</fullName>
    </submittedName>
</protein>
<proteinExistence type="predicted"/>